<name>A0A2U2RJV5_9MICO</name>
<comment type="caution">
    <text evidence="2">The sequence shown here is derived from an EMBL/GenBank/DDBJ whole genome shotgun (WGS) entry which is preliminary data.</text>
</comment>
<evidence type="ECO:0000256" key="1">
    <source>
        <dbReference type="SAM" id="Phobius"/>
    </source>
</evidence>
<keyword evidence="1" id="KW-0812">Transmembrane</keyword>
<evidence type="ECO:0000313" key="3">
    <source>
        <dbReference type="Proteomes" id="UP000245590"/>
    </source>
</evidence>
<reference evidence="2 3" key="1">
    <citation type="submission" date="2018-05" db="EMBL/GenBank/DDBJ databases">
        <title>Brachybacterium sp. M1HQ-2T, whole genome shotgun sequence.</title>
        <authorList>
            <person name="Tuo L."/>
        </authorList>
    </citation>
    <scope>NUCLEOTIDE SEQUENCE [LARGE SCALE GENOMIC DNA]</scope>
    <source>
        <strain evidence="2 3">M1HQ-2</strain>
    </source>
</reference>
<dbReference type="EMBL" id="QFKX01000003">
    <property type="protein sequence ID" value="PWH06126.1"/>
    <property type="molecule type" value="Genomic_DNA"/>
</dbReference>
<dbReference type="Proteomes" id="UP000245590">
    <property type="component" value="Unassembled WGS sequence"/>
</dbReference>
<sequence length="92" mass="10206">MKYLAIALILGLLALRLLRGRWGAKFLGVSERAIDIVYIAALVIAGIAAIATQYWLLLALVVVLLVLRLVEALRTPSRRQAASRRRGSARRR</sequence>
<evidence type="ECO:0000313" key="2">
    <source>
        <dbReference type="EMBL" id="PWH06126.1"/>
    </source>
</evidence>
<proteinExistence type="predicted"/>
<keyword evidence="3" id="KW-1185">Reference proteome</keyword>
<keyword evidence="1" id="KW-0472">Membrane</keyword>
<organism evidence="2 3">
    <name type="scientific">Brachybacterium endophyticum</name>
    <dbReference type="NCBI Taxonomy" id="2182385"/>
    <lineage>
        <taxon>Bacteria</taxon>
        <taxon>Bacillati</taxon>
        <taxon>Actinomycetota</taxon>
        <taxon>Actinomycetes</taxon>
        <taxon>Micrococcales</taxon>
        <taxon>Dermabacteraceae</taxon>
        <taxon>Brachybacterium</taxon>
    </lineage>
</organism>
<protein>
    <submittedName>
        <fullName evidence="2">Uncharacterized protein</fullName>
    </submittedName>
</protein>
<keyword evidence="1" id="KW-1133">Transmembrane helix</keyword>
<dbReference type="RefSeq" id="WP_109275873.1">
    <property type="nucleotide sequence ID" value="NZ_QFKX01000003.1"/>
</dbReference>
<dbReference type="AlphaFoldDB" id="A0A2U2RJV5"/>
<accession>A0A2U2RJV5</accession>
<feature type="transmembrane region" description="Helical" evidence="1">
    <location>
        <begin position="36"/>
        <end position="69"/>
    </location>
</feature>
<gene>
    <name evidence="2" type="ORF">DEO23_09990</name>
</gene>